<evidence type="ECO:0000259" key="1">
    <source>
        <dbReference type="PROSITE" id="PS51286"/>
    </source>
</evidence>
<proteinExistence type="predicted"/>
<dbReference type="OrthoDB" id="10064757at2759"/>
<gene>
    <name evidence="3" type="primary">LOC114248542</name>
</gene>
<keyword evidence="3" id="KW-0418">Kinase</keyword>
<keyword evidence="2" id="KW-1185">Reference proteome</keyword>
<dbReference type="RefSeq" id="XP_028037608.1">
    <property type="nucleotide sequence ID" value="XM_028181807.1"/>
</dbReference>
<protein>
    <submittedName>
        <fullName evidence="3">FAST kinase domain-containing protein 5, mitochondrial</fullName>
    </submittedName>
</protein>
<dbReference type="PROSITE" id="PS51286">
    <property type="entry name" value="RAP"/>
    <property type="match status" value="1"/>
</dbReference>
<keyword evidence="3" id="KW-0808">Transferase</keyword>
<name>A0A6J2K7P3_BOMMA</name>
<feature type="domain" description="RAP" evidence="1">
    <location>
        <begin position="574"/>
        <end position="632"/>
    </location>
</feature>
<organism evidence="2 3">
    <name type="scientific">Bombyx mandarina</name>
    <name type="common">Wild silk moth</name>
    <name type="synonym">Wild silkworm</name>
    <dbReference type="NCBI Taxonomy" id="7092"/>
    <lineage>
        <taxon>Eukaryota</taxon>
        <taxon>Metazoa</taxon>
        <taxon>Ecdysozoa</taxon>
        <taxon>Arthropoda</taxon>
        <taxon>Hexapoda</taxon>
        <taxon>Insecta</taxon>
        <taxon>Pterygota</taxon>
        <taxon>Neoptera</taxon>
        <taxon>Endopterygota</taxon>
        <taxon>Lepidoptera</taxon>
        <taxon>Glossata</taxon>
        <taxon>Ditrysia</taxon>
        <taxon>Bombycoidea</taxon>
        <taxon>Bombycidae</taxon>
        <taxon>Bombycinae</taxon>
        <taxon>Bombyx</taxon>
    </lineage>
</organism>
<dbReference type="SMART" id="SM00952">
    <property type="entry name" value="RAP"/>
    <property type="match status" value="1"/>
</dbReference>
<dbReference type="GeneID" id="114248542"/>
<dbReference type="GO" id="GO:0016301">
    <property type="term" value="F:kinase activity"/>
    <property type="evidence" value="ECO:0007669"/>
    <property type="project" value="UniProtKB-KW"/>
</dbReference>
<dbReference type="AlphaFoldDB" id="A0A6J2K7P3"/>
<dbReference type="KEGG" id="bman:114248542"/>
<dbReference type="Proteomes" id="UP000504629">
    <property type="component" value="Unplaced"/>
</dbReference>
<accession>A0A6J2K7P3</accession>
<evidence type="ECO:0000313" key="3">
    <source>
        <dbReference type="RefSeq" id="XP_028037608.1"/>
    </source>
</evidence>
<evidence type="ECO:0000313" key="2">
    <source>
        <dbReference type="Proteomes" id="UP000504629"/>
    </source>
</evidence>
<dbReference type="InterPro" id="IPR013584">
    <property type="entry name" value="RAP"/>
</dbReference>
<sequence>MSTFINIGRKLLITSIFRLQCVSQFKLKPGYTRSIHSSTGLFIKMYMEKENEYAYSVLENKGYAINIYTKHSSEAISQEEFQRLNKEDWTKKTTQEIFEIFPIFGKYCSQHSLCISSEIFDNFIDNLTDTIQMATDSQLKTLFYSLNMWPETASIRTRNYIEVWAALDDECLKRLKNWSHDEILSFISLFFMLNVTRVSDFSWKSINKLATKANQLTPGQLVQTLFFVGVLRKQPHDMHNLEIHFSKNFACFSVEDIGIMSMGFFKSKCPIRSMELASKIINKVIEGSEHVHEVALAAILKIIRYSVKQNKNNEIFSLLDVLQHQVTRLSVMCNVHLALVGTSSLTVHNDCLTKIAHYIMDHMHETRLKDLERLIFTYGTFNLIPATKDNFFSKVIEELKKPERFPEISQHGKSYSCCISFFGLVGIYPVDLISKALSPEFIENTYGKHMFSYGKELLSLHNSAEIFCRESAMNRLSEKAVLLLSKKYTDYVPSENYKKQYNISEKMMLDIMKVLGDCRGGQNYVIAEHILTHHQRGDIIICNDHNGKPMPVKEAFKNDTFGYIRKPPDDNDWIVLIIGGKNSLIQNCNVPTGQFQTKIRELAALGYTPILVPWKTYSQLDNFEEKESYLCSLIENRSRKNHSCTDTVFNSLHSHNS</sequence>
<reference evidence="3" key="1">
    <citation type="submission" date="2025-08" db="UniProtKB">
        <authorList>
            <consortium name="RefSeq"/>
        </authorList>
    </citation>
    <scope>IDENTIFICATION</scope>
    <source>
        <tissue evidence="3">Silk gland</tissue>
    </source>
</reference>